<feature type="transmembrane region" description="Helical" evidence="6">
    <location>
        <begin position="40"/>
        <end position="59"/>
    </location>
</feature>
<feature type="transmembrane region" description="Helical" evidence="6">
    <location>
        <begin position="167"/>
        <end position="188"/>
    </location>
</feature>
<evidence type="ECO:0000313" key="7">
    <source>
        <dbReference type="EMBL" id="KAB2572633.1"/>
    </source>
</evidence>
<evidence type="ECO:0000256" key="4">
    <source>
        <dbReference type="ARBA" id="ARBA00022989"/>
    </source>
</evidence>
<dbReference type="InterPro" id="IPR000791">
    <property type="entry name" value="Gpr1/Fun34/SatP-like"/>
</dbReference>
<dbReference type="GO" id="GO:0005886">
    <property type="term" value="C:plasma membrane"/>
    <property type="evidence" value="ECO:0007669"/>
    <property type="project" value="TreeGrafter"/>
</dbReference>
<keyword evidence="8" id="KW-1185">Reference proteome</keyword>
<dbReference type="InterPro" id="IPR051633">
    <property type="entry name" value="AceTr"/>
</dbReference>
<keyword evidence="3 6" id="KW-0812">Transmembrane</keyword>
<evidence type="ECO:0000256" key="1">
    <source>
        <dbReference type="ARBA" id="ARBA00004141"/>
    </source>
</evidence>
<proteinExistence type="inferred from homology"/>
<dbReference type="EMBL" id="VCHE01000074">
    <property type="protein sequence ID" value="KAB2572633.1"/>
    <property type="molecule type" value="Genomic_DNA"/>
</dbReference>
<dbReference type="Pfam" id="PF01184">
    <property type="entry name" value="Gpr1_Fun34_YaaH"/>
    <property type="match status" value="1"/>
</dbReference>
<evidence type="ECO:0000313" key="8">
    <source>
        <dbReference type="Proteomes" id="UP000325902"/>
    </source>
</evidence>
<evidence type="ECO:0000256" key="2">
    <source>
        <dbReference type="ARBA" id="ARBA00005587"/>
    </source>
</evidence>
<sequence>MASSSCPADDPMTARLSCAASALYANRADYLKPVLEQGSVLVWIAICTVIVHIIVKKVTPPENDAESWNGFTAFALGAFATTITTLACALVEWRGLSTANAFVGNFFFIAGIGMVLSAQWELVRGNSYNYTVFSAYGMFYGGFGAILTPLFGVGAAFADDEAGYNNALGFFCILWTVFNTFFLLGSFTTDVVTIATYSALEIYLCLLGASYFVAADGRTDAGVAIKKAAGSFAFIAGMLGYYIMGNAICNDQGLPSYLFPMGKVNFGRSKRN</sequence>
<accession>A0A5N5D4H5</accession>
<gene>
    <name evidence="7" type="primary">patA_0</name>
    <name evidence="7" type="ORF">DBV05_g8726</name>
</gene>
<feature type="transmembrane region" description="Helical" evidence="6">
    <location>
        <begin position="98"/>
        <end position="118"/>
    </location>
</feature>
<organism evidence="7 8">
    <name type="scientific">Lasiodiplodia theobromae</name>
    <dbReference type="NCBI Taxonomy" id="45133"/>
    <lineage>
        <taxon>Eukaryota</taxon>
        <taxon>Fungi</taxon>
        <taxon>Dikarya</taxon>
        <taxon>Ascomycota</taxon>
        <taxon>Pezizomycotina</taxon>
        <taxon>Dothideomycetes</taxon>
        <taxon>Dothideomycetes incertae sedis</taxon>
        <taxon>Botryosphaeriales</taxon>
        <taxon>Botryosphaeriaceae</taxon>
        <taxon>Lasiodiplodia</taxon>
    </lineage>
</organism>
<feature type="transmembrane region" description="Helical" evidence="6">
    <location>
        <begin position="225"/>
        <end position="244"/>
    </location>
</feature>
<comment type="subcellular location">
    <subcellularLocation>
        <location evidence="1">Membrane</location>
        <topology evidence="1">Multi-pass membrane protein</topology>
    </subcellularLocation>
</comment>
<comment type="similarity">
    <text evidence="2">Belongs to the acetate uptake transporter (AceTr) (TC 2.A.96) family.</text>
</comment>
<feature type="transmembrane region" description="Helical" evidence="6">
    <location>
        <begin position="138"/>
        <end position="158"/>
    </location>
</feature>
<dbReference type="PANTHER" id="PTHR31123:SF7">
    <property type="entry name" value="MARVEL DOMAIN-CONTAINING PROTEIN"/>
    <property type="match status" value="1"/>
</dbReference>
<protein>
    <submittedName>
        <fullName evidence="7">Acetate transporter protein patA</fullName>
    </submittedName>
</protein>
<dbReference type="AlphaFoldDB" id="A0A5N5D4H5"/>
<name>A0A5N5D4H5_9PEZI</name>
<evidence type="ECO:0000256" key="3">
    <source>
        <dbReference type="ARBA" id="ARBA00022692"/>
    </source>
</evidence>
<evidence type="ECO:0000256" key="5">
    <source>
        <dbReference type="ARBA" id="ARBA00023136"/>
    </source>
</evidence>
<keyword evidence="5 6" id="KW-0472">Membrane</keyword>
<feature type="transmembrane region" description="Helical" evidence="6">
    <location>
        <begin position="194"/>
        <end position="213"/>
    </location>
</feature>
<dbReference type="PANTHER" id="PTHR31123">
    <property type="entry name" value="ACCUMULATION OF DYADS PROTEIN 2-RELATED"/>
    <property type="match status" value="1"/>
</dbReference>
<dbReference type="Proteomes" id="UP000325902">
    <property type="component" value="Unassembled WGS sequence"/>
</dbReference>
<reference evidence="7 8" key="1">
    <citation type="journal article" date="2019" name="Sci. Rep.">
        <title>A multi-omics analysis of the grapevine pathogen Lasiodiplodia theobromae reveals that temperature affects the expression of virulence- and pathogenicity-related genes.</title>
        <authorList>
            <person name="Felix C."/>
            <person name="Meneses R."/>
            <person name="Goncalves M.F.M."/>
            <person name="Tilleman L."/>
            <person name="Duarte A.S."/>
            <person name="Jorrin-Novo J.V."/>
            <person name="Van de Peer Y."/>
            <person name="Deforce D."/>
            <person name="Van Nieuwerburgh F."/>
            <person name="Esteves A.C."/>
            <person name="Alves A."/>
        </authorList>
    </citation>
    <scope>NUCLEOTIDE SEQUENCE [LARGE SCALE GENOMIC DNA]</scope>
    <source>
        <strain evidence="7 8">LA-SOL3</strain>
    </source>
</reference>
<feature type="transmembrane region" description="Helical" evidence="6">
    <location>
        <begin position="71"/>
        <end position="91"/>
    </location>
</feature>
<comment type="caution">
    <text evidence="7">The sequence shown here is derived from an EMBL/GenBank/DDBJ whole genome shotgun (WGS) entry which is preliminary data.</text>
</comment>
<evidence type="ECO:0000256" key="6">
    <source>
        <dbReference type="SAM" id="Phobius"/>
    </source>
</evidence>
<dbReference type="GO" id="GO:0015123">
    <property type="term" value="F:acetate transmembrane transporter activity"/>
    <property type="evidence" value="ECO:0007669"/>
    <property type="project" value="TreeGrafter"/>
</dbReference>
<dbReference type="OrthoDB" id="3648309at2759"/>
<keyword evidence="4 6" id="KW-1133">Transmembrane helix</keyword>